<feature type="region of interest" description="Disordered" evidence="1">
    <location>
        <begin position="1"/>
        <end position="40"/>
    </location>
</feature>
<keyword evidence="3" id="KW-1185">Reference proteome</keyword>
<feature type="region of interest" description="Disordered" evidence="1">
    <location>
        <begin position="156"/>
        <end position="243"/>
    </location>
</feature>
<protein>
    <submittedName>
        <fullName evidence="2">Uncharacterized protein</fullName>
    </submittedName>
</protein>
<comment type="caution">
    <text evidence="2">The sequence shown here is derived from an EMBL/GenBank/DDBJ whole genome shotgun (WGS) entry which is preliminary data.</text>
</comment>
<sequence>MPRRYLDVGEMEPSMASKPPRKTERSHAENQERAYIAASRRADRSIEARVQSARMASEIHKKRTGKAFHITEEIVIKEEMYEEEEDDFPRSYRLLGPHMQTSSAEMNSRVETYLTNRVAMSKLMSATDQDWRDNAVNRAFAETFPDANRHAQNLTQRWSTPGYPGPIPQQPARLQSPPTPSFDANFQSINYGSGNGQDERSRSFSGVSPSDLETDSNLSPQAMTPSSGSHPETPQSHAPSAFGSIMTSNLMGYGSEESAFTNELPAEAKMLMGGGMDLNGSNSNMYTQDWFSGNVSMFGYPLSETIKVEDGSNGRDAQPGFFDDNNMGSMEWDSAPQSNPGEEPSWDTFLNETWTNEQQ</sequence>
<reference evidence="2 3" key="1">
    <citation type="journal article" date="2025" name="Microbiol. Resour. Announc.">
        <title>Draft genome sequences for Neonectria magnoliae and Neonectria punicea, canker pathogens of Liriodendron tulipifera and Acer saccharum in West Virginia.</title>
        <authorList>
            <person name="Petronek H.M."/>
            <person name="Kasson M.T."/>
            <person name="Metheny A.M."/>
            <person name="Stauder C.M."/>
            <person name="Lovett B."/>
            <person name="Lynch S.C."/>
            <person name="Garnas J.R."/>
            <person name="Kasson L.R."/>
            <person name="Stajich J.E."/>
        </authorList>
    </citation>
    <scope>NUCLEOTIDE SEQUENCE [LARGE SCALE GENOMIC DNA]</scope>
    <source>
        <strain evidence="2 3">NRRL 64651</strain>
    </source>
</reference>
<proteinExistence type="predicted"/>
<dbReference type="EMBL" id="JAZAVK010000001">
    <property type="protein sequence ID" value="KAK7433376.1"/>
    <property type="molecule type" value="Genomic_DNA"/>
</dbReference>
<evidence type="ECO:0000313" key="2">
    <source>
        <dbReference type="EMBL" id="KAK7433376.1"/>
    </source>
</evidence>
<feature type="region of interest" description="Disordered" evidence="1">
    <location>
        <begin position="309"/>
        <end position="359"/>
    </location>
</feature>
<gene>
    <name evidence="2" type="ORF">QQZ08_000316</name>
</gene>
<feature type="compositionally biased region" description="Polar residues" evidence="1">
    <location>
        <begin position="182"/>
        <end position="192"/>
    </location>
</feature>
<name>A0ABR1IIA2_9HYPO</name>
<feature type="compositionally biased region" description="Basic and acidic residues" evidence="1">
    <location>
        <begin position="21"/>
        <end position="32"/>
    </location>
</feature>
<organism evidence="2 3">
    <name type="scientific">Neonectria magnoliae</name>
    <dbReference type="NCBI Taxonomy" id="2732573"/>
    <lineage>
        <taxon>Eukaryota</taxon>
        <taxon>Fungi</taxon>
        <taxon>Dikarya</taxon>
        <taxon>Ascomycota</taxon>
        <taxon>Pezizomycotina</taxon>
        <taxon>Sordariomycetes</taxon>
        <taxon>Hypocreomycetidae</taxon>
        <taxon>Hypocreales</taxon>
        <taxon>Nectriaceae</taxon>
        <taxon>Neonectria</taxon>
    </lineage>
</organism>
<feature type="compositionally biased region" description="Polar residues" evidence="1">
    <location>
        <begin position="348"/>
        <end position="359"/>
    </location>
</feature>
<evidence type="ECO:0000313" key="3">
    <source>
        <dbReference type="Proteomes" id="UP001498421"/>
    </source>
</evidence>
<dbReference type="Proteomes" id="UP001498421">
    <property type="component" value="Unassembled WGS sequence"/>
</dbReference>
<evidence type="ECO:0000256" key="1">
    <source>
        <dbReference type="SAM" id="MobiDB-lite"/>
    </source>
</evidence>
<feature type="compositionally biased region" description="Polar residues" evidence="1">
    <location>
        <begin position="215"/>
        <end position="238"/>
    </location>
</feature>
<accession>A0ABR1IIA2</accession>